<dbReference type="Proteomes" id="UP001460270">
    <property type="component" value="Unassembled WGS sequence"/>
</dbReference>
<protein>
    <recommendedName>
        <fullName evidence="4">SPRY-associated domain-containing protein</fullName>
    </recommendedName>
</protein>
<name>A0AAW0MRK2_9GOBI</name>
<dbReference type="SMART" id="SM00589">
    <property type="entry name" value="PRY"/>
    <property type="match status" value="1"/>
</dbReference>
<dbReference type="PANTHER" id="PTHR25465">
    <property type="entry name" value="B-BOX DOMAIN CONTAINING"/>
    <property type="match status" value="1"/>
</dbReference>
<dbReference type="InterPro" id="IPR013320">
    <property type="entry name" value="ConA-like_dom_sf"/>
</dbReference>
<dbReference type="EMBL" id="JBBPFD010000047">
    <property type="protein sequence ID" value="KAK7880826.1"/>
    <property type="molecule type" value="Genomic_DNA"/>
</dbReference>
<evidence type="ECO:0000256" key="3">
    <source>
        <dbReference type="ARBA" id="ARBA00022833"/>
    </source>
</evidence>
<dbReference type="Gene3D" id="2.60.120.920">
    <property type="match status" value="2"/>
</dbReference>
<dbReference type="PANTHER" id="PTHR25465:SF5">
    <property type="entry name" value="E3 UBIQUITIN_ISG15 LIGASE TRIM25-RELATED"/>
    <property type="match status" value="1"/>
</dbReference>
<evidence type="ECO:0000256" key="2">
    <source>
        <dbReference type="ARBA" id="ARBA00022771"/>
    </source>
</evidence>
<dbReference type="AlphaFoldDB" id="A0AAW0MRK2"/>
<keyword evidence="2" id="KW-0863">Zinc-finger</keyword>
<feature type="domain" description="SPRY-associated" evidence="4">
    <location>
        <begin position="297"/>
        <end position="349"/>
    </location>
</feature>
<gene>
    <name evidence="5" type="ORF">WMY93_032539</name>
</gene>
<dbReference type="InterPro" id="IPR051051">
    <property type="entry name" value="E3_ubiq-ligase_TRIM/RNF"/>
</dbReference>
<dbReference type="GO" id="GO:0008270">
    <property type="term" value="F:zinc ion binding"/>
    <property type="evidence" value="ECO:0007669"/>
    <property type="project" value="UniProtKB-KW"/>
</dbReference>
<dbReference type="InterPro" id="IPR043136">
    <property type="entry name" value="B30.2/SPRY_sf"/>
</dbReference>
<evidence type="ECO:0000313" key="6">
    <source>
        <dbReference type="Proteomes" id="UP001460270"/>
    </source>
</evidence>
<reference evidence="6" key="1">
    <citation type="submission" date="2024-04" db="EMBL/GenBank/DDBJ databases">
        <title>Salinicola lusitanus LLJ914,a marine bacterium isolated from the Okinawa Trough.</title>
        <authorList>
            <person name="Li J."/>
        </authorList>
    </citation>
    <scope>NUCLEOTIDE SEQUENCE [LARGE SCALE GENOMIC DNA]</scope>
</reference>
<accession>A0AAW0MRK2</accession>
<dbReference type="InterPro" id="IPR006574">
    <property type="entry name" value="PRY"/>
</dbReference>
<sequence length="365" mass="40549">MVLPAGGGPVGRWLHVAFSGWARPGPVGKDPATGARLRAPTPGLAPGWGPGDADPGNVLSSTGLRGRCYWEVDWSGEKVVIAVSYRGMKRKGTGDECEFGRNDQSWSLRICKGECSVWHKKERSVCDWISSLGGVSSDRVGVSQTEWACLIRVACPQTEWACPQAEWACSWTQRLEFCPSIRFSLMINCLPFTPSPAASLRSCFQGLTGTWFFCDCGEDEQIFFSSHLHFYSNLNSETNYTSTTDQTSTSSTTQTCSTPQAFIMTTKPENPAQHQTSSSTPQTSSSFLTVPDLRKHWCEFSLDPNTAHRELQLSDDKQTVTCVEKFQSCQLHKDRFTHWPQVLSSTGLRGRCYWEVDWSGVWGVL</sequence>
<evidence type="ECO:0000313" key="5">
    <source>
        <dbReference type="EMBL" id="KAK7880826.1"/>
    </source>
</evidence>
<keyword evidence="3" id="KW-0862">Zinc</keyword>
<organism evidence="5 6">
    <name type="scientific">Mugilogobius chulae</name>
    <name type="common">yellowstripe goby</name>
    <dbReference type="NCBI Taxonomy" id="88201"/>
    <lineage>
        <taxon>Eukaryota</taxon>
        <taxon>Metazoa</taxon>
        <taxon>Chordata</taxon>
        <taxon>Craniata</taxon>
        <taxon>Vertebrata</taxon>
        <taxon>Euteleostomi</taxon>
        <taxon>Actinopterygii</taxon>
        <taxon>Neopterygii</taxon>
        <taxon>Teleostei</taxon>
        <taxon>Neoteleostei</taxon>
        <taxon>Acanthomorphata</taxon>
        <taxon>Gobiaria</taxon>
        <taxon>Gobiiformes</taxon>
        <taxon>Gobioidei</taxon>
        <taxon>Gobiidae</taxon>
        <taxon>Gobionellinae</taxon>
        <taxon>Mugilogobius</taxon>
    </lineage>
</organism>
<dbReference type="Pfam" id="PF13765">
    <property type="entry name" value="PRY"/>
    <property type="match status" value="1"/>
</dbReference>
<proteinExistence type="predicted"/>
<keyword evidence="1" id="KW-0479">Metal-binding</keyword>
<dbReference type="SUPFAM" id="SSF49899">
    <property type="entry name" value="Concanavalin A-like lectins/glucanases"/>
    <property type="match status" value="2"/>
</dbReference>
<keyword evidence="6" id="KW-1185">Reference proteome</keyword>
<comment type="caution">
    <text evidence="5">The sequence shown here is derived from an EMBL/GenBank/DDBJ whole genome shotgun (WGS) entry which is preliminary data.</text>
</comment>
<evidence type="ECO:0000259" key="4">
    <source>
        <dbReference type="SMART" id="SM00589"/>
    </source>
</evidence>
<evidence type="ECO:0000256" key="1">
    <source>
        <dbReference type="ARBA" id="ARBA00022723"/>
    </source>
</evidence>